<name>A0A3M2IV48_9CELL</name>
<dbReference type="AlphaFoldDB" id="A0A3M2IV48"/>
<dbReference type="Proteomes" id="UP000269289">
    <property type="component" value="Unassembled WGS sequence"/>
</dbReference>
<keyword evidence="1" id="KW-0732">Signal</keyword>
<sequence length="416" mass="43963">MRQRLIPLTAALALLAAGCGTGTDGTAADGPVTLTVATWANETESDELDAILDRLNAAQDTYHLEQMVVPGGEYYTKLQTMIAGRQSPDLFWLSQEYVPAYAQNGTLTDLTGLVEDAVDLDDYLPGSLDAATVDGTLYGLPWIGQPYVVYYNADRFDEAGLDEPDGDWDWAAFRETARALTDDGRWGYATTGTPPLALHAWGEGGDYVDAAGEIVLDSPATVAGLESAHALISDPTATMPQALAQSRGVESAFVDGTVAMVVGGAADDIERKVAEADEPFRVGMAVIPAGSVAQVTFNWTASTVLSSTVTDTAAGVDALTDLTHAMFDWKIPAPVVSRVGDIADVNPQKAYAVEVVTRSAEIARGFHNLPQQNELGALVWDDLEGPLLSDGDGRGVGDVAELAAITAARMRAVIER</sequence>
<evidence type="ECO:0000313" key="3">
    <source>
        <dbReference type="Proteomes" id="UP000269289"/>
    </source>
</evidence>
<evidence type="ECO:0000313" key="2">
    <source>
        <dbReference type="EMBL" id="RMI03746.1"/>
    </source>
</evidence>
<reference evidence="2 3" key="1">
    <citation type="submission" date="2018-10" db="EMBL/GenBank/DDBJ databases">
        <title>Isolation, diversity and antifungal activity of actinobacteria from wheat.</title>
        <authorList>
            <person name="Han C."/>
        </authorList>
    </citation>
    <scope>NUCLEOTIDE SEQUENCE [LARGE SCALE GENOMIC DNA]</scope>
    <source>
        <strain evidence="2 3">NEAU-YY56</strain>
    </source>
</reference>
<dbReference type="PANTHER" id="PTHR43649">
    <property type="entry name" value="ARABINOSE-BINDING PROTEIN-RELATED"/>
    <property type="match status" value="1"/>
</dbReference>
<feature type="signal peptide" evidence="1">
    <location>
        <begin position="1"/>
        <end position="22"/>
    </location>
</feature>
<protein>
    <submittedName>
        <fullName evidence="2">Sugar ABC transporter substrate-binding protein</fullName>
    </submittedName>
</protein>
<proteinExistence type="predicted"/>
<evidence type="ECO:0000256" key="1">
    <source>
        <dbReference type="SAM" id="SignalP"/>
    </source>
</evidence>
<dbReference type="PROSITE" id="PS51257">
    <property type="entry name" value="PROKAR_LIPOPROTEIN"/>
    <property type="match status" value="1"/>
</dbReference>
<dbReference type="PANTHER" id="PTHR43649:SF12">
    <property type="entry name" value="DIACETYLCHITOBIOSE BINDING PROTEIN DASA"/>
    <property type="match status" value="1"/>
</dbReference>
<dbReference type="RefSeq" id="WP_122151094.1">
    <property type="nucleotide sequence ID" value="NZ_RFFI01000149.1"/>
</dbReference>
<dbReference type="EMBL" id="RFFI01000149">
    <property type="protein sequence ID" value="RMI03746.1"/>
    <property type="molecule type" value="Genomic_DNA"/>
</dbReference>
<dbReference type="Pfam" id="PF01547">
    <property type="entry name" value="SBP_bac_1"/>
    <property type="match status" value="1"/>
</dbReference>
<organism evidence="2 3">
    <name type="scientific">Cellulomonas triticagri</name>
    <dbReference type="NCBI Taxonomy" id="2483352"/>
    <lineage>
        <taxon>Bacteria</taxon>
        <taxon>Bacillati</taxon>
        <taxon>Actinomycetota</taxon>
        <taxon>Actinomycetes</taxon>
        <taxon>Micrococcales</taxon>
        <taxon>Cellulomonadaceae</taxon>
        <taxon>Cellulomonas</taxon>
    </lineage>
</organism>
<dbReference type="Gene3D" id="3.40.190.10">
    <property type="entry name" value="Periplasmic binding protein-like II"/>
    <property type="match status" value="1"/>
</dbReference>
<gene>
    <name evidence="2" type="ORF">EBM89_18495</name>
</gene>
<keyword evidence="3" id="KW-1185">Reference proteome</keyword>
<comment type="caution">
    <text evidence="2">The sequence shown here is derived from an EMBL/GenBank/DDBJ whole genome shotgun (WGS) entry which is preliminary data.</text>
</comment>
<dbReference type="InterPro" id="IPR006059">
    <property type="entry name" value="SBP"/>
</dbReference>
<dbReference type="InterPro" id="IPR050490">
    <property type="entry name" value="Bact_solute-bd_prot1"/>
</dbReference>
<dbReference type="OrthoDB" id="2510110at2"/>
<dbReference type="CDD" id="cd13585">
    <property type="entry name" value="PBP2_TMBP_like"/>
    <property type="match status" value="1"/>
</dbReference>
<accession>A0A3M2IV48</accession>
<dbReference type="SUPFAM" id="SSF53850">
    <property type="entry name" value="Periplasmic binding protein-like II"/>
    <property type="match status" value="1"/>
</dbReference>
<feature type="chain" id="PRO_5038706745" evidence="1">
    <location>
        <begin position="23"/>
        <end position="416"/>
    </location>
</feature>